<organism evidence="2 3">
    <name type="scientific">Anopheles melas</name>
    <dbReference type="NCBI Taxonomy" id="34690"/>
    <lineage>
        <taxon>Eukaryota</taxon>
        <taxon>Metazoa</taxon>
        <taxon>Ecdysozoa</taxon>
        <taxon>Arthropoda</taxon>
        <taxon>Hexapoda</taxon>
        <taxon>Insecta</taxon>
        <taxon>Pterygota</taxon>
        <taxon>Neoptera</taxon>
        <taxon>Endopterygota</taxon>
        <taxon>Diptera</taxon>
        <taxon>Nematocera</taxon>
        <taxon>Culicoidea</taxon>
        <taxon>Culicidae</taxon>
        <taxon>Anophelinae</taxon>
        <taxon>Anopheles</taxon>
    </lineage>
</organism>
<proteinExistence type="predicted"/>
<dbReference type="PANTHER" id="PTHR10380:SF192">
    <property type="entry name" value="GEO02312P1"/>
    <property type="match status" value="1"/>
</dbReference>
<protein>
    <submittedName>
        <fullName evidence="2">Uncharacterized protein</fullName>
    </submittedName>
</protein>
<name>A0A182U5N5_9DIPT</name>
<reference evidence="2" key="2">
    <citation type="submission" date="2020-05" db="UniProtKB">
        <authorList>
            <consortium name="EnsemblMetazoa"/>
        </authorList>
    </citation>
    <scope>IDENTIFICATION</scope>
    <source>
        <strain evidence="2">CM1001059</strain>
    </source>
</reference>
<keyword evidence="3" id="KW-1185">Reference proteome</keyword>
<dbReference type="GO" id="GO:0062129">
    <property type="term" value="C:chitin-based extracellular matrix"/>
    <property type="evidence" value="ECO:0007669"/>
    <property type="project" value="TreeGrafter"/>
</dbReference>
<accession>A0A182U5N5</accession>
<reference evidence="3" key="1">
    <citation type="submission" date="2014-01" db="EMBL/GenBank/DDBJ databases">
        <title>The Genome Sequence of Anopheles melas CM1001059_A (V2).</title>
        <authorList>
            <consortium name="The Broad Institute Genomics Platform"/>
            <person name="Neafsey D.E."/>
            <person name="Besansky N."/>
            <person name="Howell P."/>
            <person name="Walton C."/>
            <person name="Young S.K."/>
            <person name="Zeng Q."/>
            <person name="Gargeya S."/>
            <person name="Fitzgerald M."/>
            <person name="Haas B."/>
            <person name="Abouelleil A."/>
            <person name="Allen A.W."/>
            <person name="Alvarado L."/>
            <person name="Arachchi H.M."/>
            <person name="Berlin A.M."/>
            <person name="Chapman S.B."/>
            <person name="Gainer-Dewar J."/>
            <person name="Goldberg J."/>
            <person name="Griggs A."/>
            <person name="Gujja S."/>
            <person name="Hansen M."/>
            <person name="Howarth C."/>
            <person name="Imamovic A."/>
            <person name="Ireland A."/>
            <person name="Larimer J."/>
            <person name="McCowan C."/>
            <person name="Murphy C."/>
            <person name="Pearson M."/>
            <person name="Poon T.W."/>
            <person name="Priest M."/>
            <person name="Roberts A."/>
            <person name="Saif S."/>
            <person name="Shea T."/>
            <person name="Sisk P."/>
            <person name="Sykes S."/>
            <person name="Wortman J."/>
            <person name="Nusbaum C."/>
            <person name="Birren B."/>
        </authorList>
    </citation>
    <scope>NUCLEOTIDE SEQUENCE [LARGE SCALE GENOMIC DNA]</scope>
    <source>
        <strain evidence="3">CM1001059</strain>
    </source>
</reference>
<evidence type="ECO:0000313" key="3">
    <source>
        <dbReference type="Proteomes" id="UP000075902"/>
    </source>
</evidence>
<dbReference type="PRINTS" id="PR00947">
    <property type="entry name" value="CUTICLE"/>
</dbReference>
<dbReference type="EnsemblMetazoa" id="AMEC014354-RA">
    <property type="protein sequence ID" value="AMEC014354-PA"/>
    <property type="gene ID" value="AMEC014354"/>
</dbReference>
<dbReference type="PANTHER" id="PTHR10380">
    <property type="entry name" value="CUTICLE PROTEIN"/>
    <property type="match status" value="1"/>
</dbReference>
<dbReference type="Proteomes" id="UP000075902">
    <property type="component" value="Unassembled WGS sequence"/>
</dbReference>
<dbReference type="GO" id="GO:0008010">
    <property type="term" value="F:structural constituent of chitin-based larval cuticle"/>
    <property type="evidence" value="ECO:0007669"/>
    <property type="project" value="TreeGrafter"/>
</dbReference>
<evidence type="ECO:0000256" key="1">
    <source>
        <dbReference type="PROSITE-ProRule" id="PRU00497"/>
    </source>
</evidence>
<dbReference type="Pfam" id="PF00379">
    <property type="entry name" value="Chitin_bind_4"/>
    <property type="match status" value="1"/>
</dbReference>
<evidence type="ECO:0000313" key="2">
    <source>
        <dbReference type="EnsemblMetazoa" id="AMEC014354-PA"/>
    </source>
</evidence>
<dbReference type="STRING" id="34690.A0A182U5N5"/>
<dbReference type="AlphaFoldDB" id="A0A182U5N5"/>
<keyword evidence="1" id="KW-0193">Cuticle</keyword>
<dbReference type="InterPro" id="IPR000618">
    <property type="entry name" value="Insect_cuticle"/>
</dbReference>
<dbReference type="VEuPathDB" id="VectorBase:AMEC014354"/>
<dbReference type="PROSITE" id="PS51155">
    <property type="entry name" value="CHIT_BIND_RR_2"/>
    <property type="match status" value="1"/>
</dbReference>
<sequence length="144" mass="16080">MGAERLKPVFVRHVLHGVEDTVRPERSYKWILATVAVALTVNAILAAPVGEEEPEILYYDNVRDDQGYFYSYETKDGQSRREQGYIDPESGILRVTGSYKYIGTDGETYEVYYEADENGYRIVGKPPPPSAPGISNTVLLSLVG</sequence>
<dbReference type="InterPro" id="IPR050468">
    <property type="entry name" value="Cuticle_Struct_Prot"/>
</dbReference>